<name>A0A0G8GGH9_9LACO</name>
<accession>A0A0G8GGH9</accession>
<organism evidence="1 2">
    <name type="scientific">Ligilactobacillus ruminis</name>
    <dbReference type="NCBI Taxonomy" id="1623"/>
    <lineage>
        <taxon>Bacteria</taxon>
        <taxon>Bacillati</taxon>
        <taxon>Bacillota</taxon>
        <taxon>Bacilli</taxon>
        <taxon>Lactobacillales</taxon>
        <taxon>Lactobacillaceae</taxon>
        <taxon>Ligilactobacillus</taxon>
    </lineage>
</organism>
<evidence type="ECO:0000313" key="2">
    <source>
        <dbReference type="Proteomes" id="UP000035618"/>
    </source>
</evidence>
<dbReference type="EMBL" id="JHAJ01000002">
    <property type="protein sequence ID" value="KLA47539.1"/>
    <property type="molecule type" value="Genomic_DNA"/>
</dbReference>
<dbReference type="AlphaFoldDB" id="A0A0G8GGH9"/>
<evidence type="ECO:0000313" key="1">
    <source>
        <dbReference type="EMBL" id="KLA47539.1"/>
    </source>
</evidence>
<dbReference type="Proteomes" id="UP000035618">
    <property type="component" value="Unassembled WGS sequence"/>
</dbReference>
<sequence length="57" mass="6342">MASILSSKLADSLLTFCLLTEVYTIVAQKANKNYFKISKKLTDLFDEGGTAFLGRHE</sequence>
<reference evidence="1 2" key="1">
    <citation type="journal article" date="2015" name="BMC Microbiol.">
        <title>Lactobacillus ruminis strains cluster according to their mammalian gut source.</title>
        <authorList>
            <person name="O' Donnell M.M."/>
            <person name="Harris H.M."/>
            <person name="Lynch D.B."/>
            <person name="Ross R.P."/>
            <person name="O'Toole P.W."/>
        </authorList>
    </citation>
    <scope>NUCLEOTIDE SEQUENCE [LARGE SCALE GENOMIC DNA]</scope>
    <source>
        <strain evidence="1 2">ATCC 27780</strain>
    </source>
</reference>
<proteinExistence type="predicted"/>
<comment type="caution">
    <text evidence="1">The sequence shown here is derived from an EMBL/GenBank/DDBJ whole genome shotgun (WGS) entry which is preliminary data.</text>
</comment>
<gene>
    <name evidence="1" type="ORF">LRB_40</name>
</gene>
<protein>
    <submittedName>
        <fullName evidence="1">Uncharacterized protein</fullName>
    </submittedName>
</protein>